<dbReference type="InterPro" id="IPR039247">
    <property type="entry name" value="KhpB"/>
</dbReference>
<dbReference type="Pfam" id="PF01424">
    <property type="entry name" value="R3H"/>
    <property type="match status" value="1"/>
</dbReference>
<dbReference type="PANTHER" id="PTHR35800:SF1">
    <property type="entry name" value="RNA-BINDING PROTEIN KHPB"/>
    <property type="match status" value="1"/>
</dbReference>
<feature type="domain" description="R3H" evidence="2">
    <location>
        <begin position="99"/>
        <end position="165"/>
    </location>
</feature>
<evidence type="ECO:0000313" key="4">
    <source>
        <dbReference type="Proteomes" id="UP000253606"/>
    </source>
</evidence>
<dbReference type="SMART" id="SM00393">
    <property type="entry name" value="R3H"/>
    <property type="match status" value="1"/>
</dbReference>
<evidence type="ECO:0000259" key="2">
    <source>
        <dbReference type="PROSITE" id="PS51061"/>
    </source>
</evidence>
<feature type="compositionally biased region" description="Basic and acidic residues" evidence="1">
    <location>
        <begin position="196"/>
        <end position="206"/>
    </location>
</feature>
<dbReference type="InterPro" id="IPR036867">
    <property type="entry name" value="R3H_dom_sf"/>
</dbReference>
<organism evidence="3 4">
    <name type="scientific">Acidisarcina polymorpha</name>
    <dbReference type="NCBI Taxonomy" id="2211140"/>
    <lineage>
        <taxon>Bacteria</taxon>
        <taxon>Pseudomonadati</taxon>
        <taxon>Acidobacteriota</taxon>
        <taxon>Terriglobia</taxon>
        <taxon>Terriglobales</taxon>
        <taxon>Acidobacteriaceae</taxon>
        <taxon>Acidisarcina</taxon>
    </lineage>
</organism>
<dbReference type="CDD" id="cd02644">
    <property type="entry name" value="R3H_jag"/>
    <property type="match status" value="1"/>
</dbReference>
<dbReference type="SUPFAM" id="SSF82708">
    <property type="entry name" value="R3H domain"/>
    <property type="match status" value="1"/>
</dbReference>
<dbReference type="OrthoDB" id="9794483at2"/>
<dbReference type="Gene3D" id="3.30.1370.50">
    <property type="entry name" value="R3H-like domain"/>
    <property type="match status" value="1"/>
</dbReference>
<dbReference type="PROSITE" id="PS51061">
    <property type="entry name" value="R3H"/>
    <property type="match status" value="1"/>
</dbReference>
<name>A0A2Z5FY05_9BACT</name>
<proteinExistence type="predicted"/>
<evidence type="ECO:0000313" key="3">
    <source>
        <dbReference type="EMBL" id="AXC11394.1"/>
    </source>
</evidence>
<evidence type="ECO:0000256" key="1">
    <source>
        <dbReference type="SAM" id="MobiDB-lite"/>
    </source>
</evidence>
<gene>
    <name evidence="3" type="ORF">ACPOL_2058</name>
</gene>
<dbReference type="InterPro" id="IPR001374">
    <property type="entry name" value="R3H_dom"/>
</dbReference>
<protein>
    <submittedName>
        <fullName evidence="3">RNA-binding protein Jag</fullName>
    </submittedName>
</protein>
<reference evidence="3 4" key="1">
    <citation type="journal article" date="2018" name="Front. Microbiol.">
        <title>Hydrolytic Capabilities as a Key to Environmental Success: Chitinolytic and Cellulolytic Acidobacteria From Acidic Sub-arctic Soils and Boreal Peatlands.</title>
        <authorList>
            <person name="Belova S.E."/>
            <person name="Ravin N.V."/>
            <person name="Pankratov T.A."/>
            <person name="Rakitin A.L."/>
            <person name="Ivanova A.A."/>
            <person name="Beletsky A.V."/>
            <person name="Mardanov A.V."/>
            <person name="Sinninghe Damste J.S."/>
            <person name="Dedysh S.N."/>
        </authorList>
    </citation>
    <scope>NUCLEOTIDE SEQUENCE [LARGE SCALE GENOMIC DNA]</scope>
    <source>
        <strain evidence="3 4">SBC82</strain>
    </source>
</reference>
<dbReference type="InterPro" id="IPR015946">
    <property type="entry name" value="KH_dom-like_a/b"/>
</dbReference>
<keyword evidence="4" id="KW-1185">Reference proteome</keyword>
<accession>A0A2Z5FY05</accession>
<dbReference type="Proteomes" id="UP000253606">
    <property type="component" value="Chromosome"/>
</dbReference>
<dbReference type="KEGG" id="abas:ACPOL_2058"/>
<dbReference type="GO" id="GO:0003723">
    <property type="term" value="F:RNA binding"/>
    <property type="evidence" value="ECO:0007669"/>
    <property type="project" value="InterPro"/>
</dbReference>
<dbReference type="Gene3D" id="3.30.300.20">
    <property type="match status" value="1"/>
</dbReference>
<dbReference type="PANTHER" id="PTHR35800">
    <property type="entry name" value="PROTEIN JAG"/>
    <property type="match status" value="1"/>
</dbReference>
<sequence length="206" mass="22243">MPIEDHAAAANKIAGFLQTLVKTGGLRVKYRITAGGGAADPDGLEAREIYVELAGPDAALVTERGGELLRALEHVAAKIIRLEPEEHDKVSFDANQFKTLRAQELKLTAETAAESVRRTGQPFSFAPMSSRERRMLHLALQAYEEVETASSGEGLGRFVVAYPKGSPLARAAAVAPRNGSGRGGDRHSSRGFASRSRPERRPRREG</sequence>
<feature type="region of interest" description="Disordered" evidence="1">
    <location>
        <begin position="172"/>
        <end position="206"/>
    </location>
</feature>
<dbReference type="AlphaFoldDB" id="A0A2Z5FY05"/>
<dbReference type="RefSeq" id="WP_114206848.1">
    <property type="nucleotide sequence ID" value="NZ_CP030840.1"/>
</dbReference>
<dbReference type="EMBL" id="CP030840">
    <property type="protein sequence ID" value="AXC11394.1"/>
    <property type="molecule type" value="Genomic_DNA"/>
</dbReference>
<dbReference type="InterPro" id="IPR034079">
    <property type="entry name" value="R3H_KhpB"/>
</dbReference>